<evidence type="ECO:0000313" key="1">
    <source>
        <dbReference type="EMBL" id="KAG0577876.1"/>
    </source>
</evidence>
<organism evidence="1 2">
    <name type="scientific">Ceratodon purpureus</name>
    <name type="common">Fire moss</name>
    <name type="synonym">Dicranum purpureum</name>
    <dbReference type="NCBI Taxonomy" id="3225"/>
    <lineage>
        <taxon>Eukaryota</taxon>
        <taxon>Viridiplantae</taxon>
        <taxon>Streptophyta</taxon>
        <taxon>Embryophyta</taxon>
        <taxon>Bryophyta</taxon>
        <taxon>Bryophytina</taxon>
        <taxon>Bryopsida</taxon>
        <taxon>Dicranidae</taxon>
        <taxon>Pseudoditrichales</taxon>
        <taxon>Ditrichaceae</taxon>
        <taxon>Ceratodon</taxon>
    </lineage>
</organism>
<proteinExistence type="predicted"/>
<protein>
    <submittedName>
        <fullName evidence="1">Uncharacterized protein</fullName>
    </submittedName>
</protein>
<evidence type="ECO:0000313" key="2">
    <source>
        <dbReference type="Proteomes" id="UP000822688"/>
    </source>
</evidence>
<gene>
    <name evidence="1" type="ORF">KC19_5G188100</name>
</gene>
<sequence length="49" mass="5828">MYDLETGCWSRLPPCPQFNFGVNVVEFPVELCFEFPVELRLTSEDFLRR</sequence>
<comment type="caution">
    <text evidence="1">The sequence shown here is derived from an EMBL/GenBank/DDBJ whole genome shotgun (WGS) entry which is preliminary data.</text>
</comment>
<reference evidence="1" key="1">
    <citation type="submission" date="2020-06" db="EMBL/GenBank/DDBJ databases">
        <title>WGS assembly of Ceratodon purpureus strain R40.</title>
        <authorList>
            <person name="Carey S.B."/>
            <person name="Jenkins J."/>
            <person name="Shu S."/>
            <person name="Lovell J.T."/>
            <person name="Sreedasyam A."/>
            <person name="Maumus F."/>
            <person name="Tiley G.P."/>
            <person name="Fernandez-Pozo N."/>
            <person name="Barry K."/>
            <person name="Chen C."/>
            <person name="Wang M."/>
            <person name="Lipzen A."/>
            <person name="Daum C."/>
            <person name="Saski C.A."/>
            <person name="Payton A.C."/>
            <person name="Mcbreen J.C."/>
            <person name="Conrad R.E."/>
            <person name="Kollar L.M."/>
            <person name="Olsson S."/>
            <person name="Huttunen S."/>
            <person name="Landis J.B."/>
            <person name="Wickett N.J."/>
            <person name="Johnson M.G."/>
            <person name="Rensing S.A."/>
            <person name="Grimwood J."/>
            <person name="Schmutz J."/>
            <person name="Mcdaniel S.F."/>
        </authorList>
    </citation>
    <scope>NUCLEOTIDE SEQUENCE</scope>
    <source>
        <strain evidence="1">R40</strain>
    </source>
</reference>
<dbReference type="AlphaFoldDB" id="A0A8T0I452"/>
<dbReference type="EMBL" id="CM026425">
    <property type="protein sequence ID" value="KAG0577876.1"/>
    <property type="molecule type" value="Genomic_DNA"/>
</dbReference>
<accession>A0A8T0I452</accession>
<keyword evidence="2" id="KW-1185">Reference proteome</keyword>
<dbReference type="Proteomes" id="UP000822688">
    <property type="component" value="Chromosome 5"/>
</dbReference>
<name>A0A8T0I452_CERPU</name>